<evidence type="ECO:0000313" key="12">
    <source>
        <dbReference type="Proteomes" id="UP000541558"/>
    </source>
</evidence>
<dbReference type="InterPro" id="IPR008972">
    <property type="entry name" value="Cupredoxin"/>
</dbReference>
<organism evidence="11 12">
    <name type="scientific">Ephemerocybe angulata</name>
    <dbReference type="NCBI Taxonomy" id="980116"/>
    <lineage>
        <taxon>Eukaryota</taxon>
        <taxon>Fungi</taxon>
        <taxon>Dikarya</taxon>
        <taxon>Basidiomycota</taxon>
        <taxon>Agaricomycotina</taxon>
        <taxon>Agaricomycetes</taxon>
        <taxon>Agaricomycetidae</taxon>
        <taxon>Agaricales</taxon>
        <taxon>Agaricineae</taxon>
        <taxon>Psathyrellaceae</taxon>
        <taxon>Ephemerocybe</taxon>
    </lineage>
</organism>
<dbReference type="SUPFAM" id="SSF49503">
    <property type="entry name" value="Cupredoxins"/>
    <property type="match status" value="3"/>
</dbReference>
<reference evidence="11 12" key="1">
    <citation type="journal article" date="2020" name="ISME J.">
        <title>Uncovering the hidden diversity of litter-decomposition mechanisms in mushroom-forming fungi.</title>
        <authorList>
            <person name="Floudas D."/>
            <person name="Bentzer J."/>
            <person name="Ahren D."/>
            <person name="Johansson T."/>
            <person name="Persson P."/>
            <person name="Tunlid A."/>
        </authorList>
    </citation>
    <scope>NUCLEOTIDE SEQUENCE [LARGE SCALE GENOMIC DNA]</scope>
    <source>
        <strain evidence="11 12">CBS 175.51</strain>
    </source>
</reference>
<evidence type="ECO:0000259" key="8">
    <source>
        <dbReference type="Pfam" id="PF00394"/>
    </source>
</evidence>
<name>A0A8H5ETB8_9AGAR</name>
<keyword evidence="6" id="KW-0325">Glycoprotein</keyword>
<evidence type="ECO:0000256" key="3">
    <source>
        <dbReference type="ARBA" id="ARBA00023002"/>
    </source>
</evidence>
<dbReference type="Pfam" id="PF07732">
    <property type="entry name" value="Cu-oxidase_3"/>
    <property type="match status" value="1"/>
</dbReference>
<dbReference type="CDD" id="cd13903">
    <property type="entry name" value="CuRO_3_Tv-LCC_like"/>
    <property type="match status" value="1"/>
</dbReference>
<dbReference type="FunFam" id="2.60.40.420:FF:000045">
    <property type="entry name" value="Laccase 2"/>
    <property type="match status" value="1"/>
</dbReference>
<dbReference type="InterPro" id="IPR001117">
    <property type="entry name" value="Cu-oxidase_2nd"/>
</dbReference>
<evidence type="ECO:0000256" key="1">
    <source>
        <dbReference type="ARBA" id="ARBA00010609"/>
    </source>
</evidence>
<dbReference type="InterPro" id="IPR002355">
    <property type="entry name" value="Cu_oxidase_Cu_BS"/>
</dbReference>
<dbReference type="PROSITE" id="PS00080">
    <property type="entry name" value="MULTICOPPER_OXIDASE2"/>
    <property type="match status" value="1"/>
</dbReference>
<feature type="domain" description="Plastocyanin-like" evidence="9">
    <location>
        <begin position="405"/>
        <end position="526"/>
    </location>
</feature>
<evidence type="ECO:0000313" key="11">
    <source>
        <dbReference type="EMBL" id="KAF5311278.1"/>
    </source>
</evidence>
<dbReference type="GO" id="GO:0005507">
    <property type="term" value="F:copper ion binding"/>
    <property type="evidence" value="ECO:0007669"/>
    <property type="project" value="InterPro"/>
</dbReference>
<dbReference type="Proteomes" id="UP000541558">
    <property type="component" value="Unassembled WGS sequence"/>
</dbReference>
<evidence type="ECO:0000256" key="2">
    <source>
        <dbReference type="ARBA" id="ARBA00022723"/>
    </source>
</evidence>
<evidence type="ECO:0000256" key="6">
    <source>
        <dbReference type="ARBA" id="ARBA00023180"/>
    </source>
</evidence>
<protein>
    <recommendedName>
        <fullName evidence="13">Laccase</fullName>
    </recommendedName>
</protein>
<feature type="domain" description="Plastocyanin-like" evidence="10">
    <location>
        <begin position="45"/>
        <end position="157"/>
    </location>
</feature>
<keyword evidence="7" id="KW-0732">Signal</keyword>
<dbReference type="Pfam" id="PF07731">
    <property type="entry name" value="Cu-oxidase_2"/>
    <property type="match status" value="1"/>
</dbReference>
<sequence>MPSFARLLSTTLASVVLASTASASILQLFDPLDLVNINHQSIVISNQNMSPDGFDRPSTVVNGTHPGPLIKAQKGDLMQINVINNLTDNTMYRATSIHWHGMNQHGTTWADGAAGVNQCPISPQESFQYQFSTTNQAGTFWYHSHYRKSEPLATAKQHTEIDALEPGTQYCDGLRGPFVIYDPQDPAAYMYDVDDETTIITLSEWYHLQSPSITGVAASDATLINGQGRYPGGPLVDLAVINVVPGKRYRFRILAMSCDPNYIFSIDGHQLTIIEADGQNVRPVTVDSIDILSGQRYSVVLNADQPVDNYWIRALPNSGNYNLSTGYVDGTNSGILRYVGADIVDPTTIALDDPVQLDETTLHPLVPIPVPGLPYSGGADVNINLALDFNVDAWRFYINGISFDPPTIPVLLQILSGEQLAQNLLPQGMVYSIPKNSSVEISIPGGVISSPHPFHLHGHTFSVVRSAGNDTAFNYLNPVVRDVVSTGDVGSNTTIRFRTDNAGPWILHCHIDWHFDLGLAVVLAEDIADISLLNPTPTEWDNLCPAFNNLDASITSPQIVPTPAIY</sequence>
<keyword evidence="5" id="KW-1015">Disulfide bond</keyword>
<evidence type="ECO:0000256" key="5">
    <source>
        <dbReference type="ARBA" id="ARBA00023157"/>
    </source>
</evidence>
<evidence type="ECO:0000259" key="10">
    <source>
        <dbReference type="Pfam" id="PF07732"/>
    </source>
</evidence>
<dbReference type="OrthoDB" id="2121828at2759"/>
<gene>
    <name evidence="11" type="ORF">D9611_012638</name>
</gene>
<evidence type="ECO:0000259" key="9">
    <source>
        <dbReference type="Pfam" id="PF07731"/>
    </source>
</evidence>
<keyword evidence="12" id="KW-1185">Reference proteome</keyword>
<dbReference type="GO" id="GO:0016491">
    <property type="term" value="F:oxidoreductase activity"/>
    <property type="evidence" value="ECO:0007669"/>
    <property type="project" value="UniProtKB-KW"/>
</dbReference>
<feature type="signal peptide" evidence="7">
    <location>
        <begin position="1"/>
        <end position="23"/>
    </location>
</feature>
<keyword evidence="3" id="KW-0560">Oxidoreductase</keyword>
<keyword evidence="2" id="KW-0479">Metal-binding</keyword>
<dbReference type="PANTHER" id="PTHR11709">
    <property type="entry name" value="MULTI-COPPER OXIDASE"/>
    <property type="match status" value="1"/>
</dbReference>
<comment type="caution">
    <text evidence="11">The sequence shown here is derived from an EMBL/GenBank/DDBJ whole genome shotgun (WGS) entry which is preliminary data.</text>
</comment>
<dbReference type="Pfam" id="PF00394">
    <property type="entry name" value="Cu-oxidase"/>
    <property type="match status" value="1"/>
</dbReference>
<dbReference type="AlphaFoldDB" id="A0A8H5ETB8"/>
<comment type="similarity">
    <text evidence="1">Belongs to the multicopper oxidase family.</text>
</comment>
<dbReference type="InterPro" id="IPR045087">
    <property type="entry name" value="Cu-oxidase_fam"/>
</dbReference>
<dbReference type="Gene3D" id="2.60.40.420">
    <property type="entry name" value="Cupredoxins - blue copper proteins"/>
    <property type="match status" value="3"/>
</dbReference>
<dbReference type="EMBL" id="JAACJK010000227">
    <property type="protein sequence ID" value="KAF5311278.1"/>
    <property type="molecule type" value="Genomic_DNA"/>
</dbReference>
<dbReference type="InterPro" id="IPR011706">
    <property type="entry name" value="Cu-oxidase_C"/>
</dbReference>
<evidence type="ECO:0000256" key="4">
    <source>
        <dbReference type="ARBA" id="ARBA00023008"/>
    </source>
</evidence>
<evidence type="ECO:0008006" key="13">
    <source>
        <dbReference type="Google" id="ProtNLM"/>
    </source>
</evidence>
<keyword evidence="4" id="KW-0186">Copper</keyword>
<accession>A0A8H5ETB8</accession>
<feature type="chain" id="PRO_5034164972" description="Laccase" evidence="7">
    <location>
        <begin position="24"/>
        <end position="566"/>
    </location>
</feature>
<proteinExistence type="inferred from homology"/>
<dbReference type="PANTHER" id="PTHR11709:SF511">
    <property type="entry name" value="LACCASE"/>
    <property type="match status" value="1"/>
</dbReference>
<feature type="domain" description="Plastocyanin-like" evidence="8">
    <location>
        <begin position="197"/>
        <end position="341"/>
    </location>
</feature>
<dbReference type="InterPro" id="IPR011707">
    <property type="entry name" value="Cu-oxidase-like_N"/>
</dbReference>
<evidence type="ECO:0000256" key="7">
    <source>
        <dbReference type="SAM" id="SignalP"/>
    </source>
</evidence>